<evidence type="ECO:0000313" key="4">
    <source>
        <dbReference type="Proteomes" id="UP001187531"/>
    </source>
</evidence>
<dbReference type="InterPro" id="IPR000719">
    <property type="entry name" value="Prot_kinase_dom"/>
</dbReference>
<dbReference type="Pfam" id="PF00069">
    <property type="entry name" value="Pkinase"/>
    <property type="match status" value="1"/>
</dbReference>
<evidence type="ECO:0000259" key="2">
    <source>
        <dbReference type="PROSITE" id="PS50011"/>
    </source>
</evidence>
<dbReference type="GO" id="GO:0005524">
    <property type="term" value="F:ATP binding"/>
    <property type="evidence" value="ECO:0007669"/>
    <property type="project" value="InterPro"/>
</dbReference>
<proteinExistence type="inferred from homology"/>
<dbReference type="PANTHER" id="PTHR12984">
    <property type="entry name" value="SCY1-RELATED S/T PROTEIN KINASE-LIKE"/>
    <property type="match status" value="1"/>
</dbReference>
<keyword evidence="4" id="KW-1185">Reference proteome</keyword>
<dbReference type="InterPro" id="IPR051177">
    <property type="entry name" value="CIK-Related_Protein"/>
</dbReference>
<dbReference type="PROSITE" id="PS50011">
    <property type="entry name" value="PROTEIN_KINASE_DOM"/>
    <property type="match status" value="1"/>
</dbReference>
<evidence type="ECO:0000313" key="3">
    <source>
        <dbReference type="EMBL" id="KAK2720935.1"/>
    </source>
</evidence>
<feature type="domain" description="Protein kinase" evidence="2">
    <location>
        <begin position="22"/>
        <end position="324"/>
    </location>
</feature>
<dbReference type="AlphaFoldDB" id="A0AA88I3A1"/>
<dbReference type="SUPFAM" id="SSF56112">
    <property type="entry name" value="Protein kinase-like (PK-like)"/>
    <property type="match status" value="1"/>
</dbReference>
<dbReference type="Proteomes" id="UP001187531">
    <property type="component" value="Unassembled WGS sequence"/>
</dbReference>
<organism evidence="3 4">
    <name type="scientific">Artemia franciscana</name>
    <name type="common">Brine shrimp</name>
    <name type="synonym">Artemia sanfranciscana</name>
    <dbReference type="NCBI Taxonomy" id="6661"/>
    <lineage>
        <taxon>Eukaryota</taxon>
        <taxon>Metazoa</taxon>
        <taxon>Ecdysozoa</taxon>
        <taxon>Arthropoda</taxon>
        <taxon>Crustacea</taxon>
        <taxon>Branchiopoda</taxon>
        <taxon>Anostraca</taxon>
        <taxon>Artemiidae</taxon>
        <taxon>Artemia</taxon>
    </lineage>
</organism>
<dbReference type="InterPro" id="IPR011009">
    <property type="entry name" value="Kinase-like_dom_sf"/>
</dbReference>
<accession>A0AA88I3A1</accession>
<dbReference type="SMART" id="SM00220">
    <property type="entry name" value="S_TKc"/>
    <property type="match status" value="1"/>
</dbReference>
<protein>
    <recommendedName>
        <fullName evidence="2">Protein kinase domain-containing protein</fullName>
    </recommendedName>
</protein>
<dbReference type="CDD" id="cd14011">
    <property type="entry name" value="PK_SCY1_like"/>
    <property type="match status" value="1"/>
</dbReference>
<comment type="caution">
    <text evidence="3">The sequence shown here is derived from an EMBL/GenBank/DDBJ whole genome shotgun (WGS) entry which is preliminary data.</text>
</comment>
<comment type="similarity">
    <text evidence="1">Belongs to the protein kinase superfamily.</text>
</comment>
<dbReference type="Gene3D" id="3.30.200.20">
    <property type="entry name" value="Phosphorylase Kinase, domain 1"/>
    <property type="match status" value="1"/>
</dbReference>
<sequence>MFSRFKHNSSNILNKNPLDQHFEMGRLIGSAGPGNSWRIYEAYRRSDGKEFSIFLFDKRGCDRIHRLKKKDTLSDILRKGVKELARCRHPRFLQVVHGSEECQDTLAFVSEPVIGSLANLISQEDEDKPPLSPSVHMHSAAIIDTTYTFLDIEYKYGILQIVEALAFLHTTARTQHRNICPSSILVTRKGTWKLAGLEFSERPNDTEASDLVSCPRWTSKISKSAQPELDFIAPETQTRSMASFASDMFSVGLLIATIYNRGQSPIQANHSSQTYIRLIDTFNEIIRDAIKPVPLGLQDAVLRLTSIDPRRRPTAQHMGAIQYFR</sequence>
<reference evidence="3" key="1">
    <citation type="submission" date="2023-07" db="EMBL/GenBank/DDBJ databases">
        <title>Chromosome-level genome assembly of Artemia franciscana.</title>
        <authorList>
            <person name="Jo E."/>
        </authorList>
    </citation>
    <scope>NUCLEOTIDE SEQUENCE</scope>
    <source>
        <tissue evidence="3">Whole body</tissue>
    </source>
</reference>
<evidence type="ECO:0000256" key="1">
    <source>
        <dbReference type="ARBA" id="ARBA00038349"/>
    </source>
</evidence>
<dbReference type="GO" id="GO:0004672">
    <property type="term" value="F:protein kinase activity"/>
    <property type="evidence" value="ECO:0007669"/>
    <property type="project" value="InterPro"/>
</dbReference>
<dbReference type="Gene3D" id="1.10.510.10">
    <property type="entry name" value="Transferase(Phosphotransferase) domain 1"/>
    <property type="match status" value="1"/>
</dbReference>
<dbReference type="EMBL" id="JAVRJZ010000007">
    <property type="protein sequence ID" value="KAK2720935.1"/>
    <property type="molecule type" value="Genomic_DNA"/>
</dbReference>
<dbReference type="PANTHER" id="PTHR12984:SF16">
    <property type="entry name" value="BLACK MATCH, ISOFORM H"/>
    <property type="match status" value="1"/>
</dbReference>
<gene>
    <name evidence="3" type="ORF">QYM36_004727</name>
</gene>
<name>A0AA88I3A1_ARTSF</name>